<dbReference type="SUPFAM" id="SSF55961">
    <property type="entry name" value="Bet v1-like"/>
    <property type="match status" value="1"/>
</dbReference>
<sequence length="201" mass="22568">MSQQPSITFPVHYAPGTTDNFVSNETVAKGISAQQVWALLHDISKWESYYKNCAQITVPDEGPQLEKGGVFKFSTFGFPPLTCTVRESVEPGKGPRGSEGRLAWESKTPEGLEIYHAWLVQDLENDRVRILTQESQIGPVFKEWSEQRPNKMLLGHQDWLDGLVSKARGEQVGETNLERVGFPVRQLDEKDVKKADVQIGV</sequence>
<comment type="caution">
    <text evidence="1">The sequence shown here is derived from an EMBL/GenBank/DDBJ whole genome shotgun (WGS) entry which is preliminary data.</text>
</comment>
<gene>
    <name evidence="1" type="ORF">SLS59_003394</name>
</gene>
<organism evidence="1 2">
    <name type="scientific">Nothophoma quercina</name>
    <dbReference type="NCBI Taxonomy" id="749835"/>
    <lineage>
        <taxon>Eukaryota</taxon>
        <taxon>Fungi</taxon>
        <taxon>Dikarya</taxon>
        <taxon>Ascomycota</taxon>
        <taxon>Pezizomycotina</taxon>
        <taxon>Dothideomycetes</taxon>
        <taxon>Pleosporomycetidae</taxon>
        <taxon>Pleosporales</taxon>
        <taxon>Pleosporineae</taxon>
        <taxon>Didymellaceae</taxon>
        <taxon>Nothophoma</taxon>
    </lineage>
</organism>
<name>A0ABR3RNV4_9PLEO</name>
<dbReference type="EMBL" id="JAKIXB020000009">
    <property type="protein sequence ID" value="KAL1605592.1"/>
    <property type="molecule type" value="Genomic_DNA"/>
</dbReference>
<evidence type="ECO:0000313" key="1">
    <source>
        <dbReference type="EMBL" id="KAL1605592.1"/>
    </source>
</evidence>
<protein>
    <submittedName>
        <fullName evidence="1">Uncharacterized protein</fullName>
    </submittedName>
</protein>
<reference evidence="1 2" key="1">
    <citation type="submission" date="2024-02" db="EMBL/GenBank/DDBJ databases">
        <title>De novo assembly and annotation of 12 fungi associated with fruit tree decline syndrome in Ontario, Canada.</title>
        <authorList>
            <person name="Sulman M."/>
            <person name="Ellouze W."/>
            <person name="Ilyukhin E."/>
        </authorList>
    </citation>
    <scope>NUCLEOTIDE SEQUENCE [LARGE SCALE GENOMIC DNA]</scope>
    <source>
        <strain evidence="1 2">M97-236</strain>
    </source>
</reference>
<proteinExistence type="predicted"/>
<keyword evidence="2" id="KW-1185">Reference proteome</keyword>
<evidence type="ECO:0000313" key="2">
    <source>
        <dbReference type="Proteomes" id="UP001521222"/>
    </source>
</evidence>
<accession>A0ABR3RNV4</accession>
<dbReference type="Proteomes" id="UP001521222">
    <property type="component" value="Unassembled WGS sequence"/>
</dbReference>
<dbReference type="Gene3D" id="3.30.530.20">
    <property type="match status" value="1"/>
</dbReference>
<dbReference type="InterPro" id="IPR023393">
    <property type="entry name" value="START-like_dom_sf"/>
</dbReference>